<dbReference type="CDD" id="cd00075">
    <property type="entry name" value="HATPase"/>
    <property type="match status" value="1"/>
</dbReference>
<dbReference type="InterPro" id="IPR003661">
    <property type="entry name" value="HisK_dim/P_dom"/>
</dbReference>
<evidence type="ECO:0000256" key="1">
    <source>
        <dbReference type="ARBA" id="ARBA00000085"/>
    </source>
</evidence>
<dbReference type="EC" id="2.7.13.3" evidence="3"/>
<dbReference type="PANTHER" id="PTHR42878">
    <property type="entry name" value="TWO-COMPONENT HISTIDINE KINASE"/>
    <property type="match status" value="1"/>
</dbReference>
<dbReference type="SUPFAM" id="SSF47384">
    <property type="entry name" value="Homodimeric domain of signal transducing histidine kinase"/>
    <property type="match status" value="1"/>
</dbReference>
<dbReference type="SMART" id="SM00388">
    <property type="entry name" value="HisKA"/>
    <property type="match status" value="1"/>
</dbReference>
<evidence type="ECO:0000256" key="5">
    <source>
        <dbReference type="ARBA" id="ARBA00022679"/>
    </source>
</evidence>
<dbReference type="SUPFAM" id="SSF55874">
    <property type="entry name" value="ATPase domain of HSP90 chaperone/DNA topoisomerase II/histidine kinase"/>
    <property type="match status" value="1"/>
</dbReference>
<gene>
    <name evidence="13" type="ORF">ERX37_08305</name>
</gene>
<dbReference type="GO" id="GO:0000155">
    <property type="term" value="F:phosphorelay sensor kinase activity"/>
    <property type="evidence" value="ECO:0007669"/>
    <property type="project" value="InterPro"/>
</dbReference>
<evidence type="ECO:0000256" key="10">
    <source>
        <dbReference type="ARBA" id="ARBA00023136"/>
    </source>
</evidence>
<evidence type="ECO:0000256" key="7">
    <source>
        <dbReference type="ARBA" id="ARBA00022777"/>
    </source>
</evidence>
<dbReference type="Gene3D" id="1.10.287.130">
    <property type="match status" value="1"/>
</dbReference>
<dbReference type="AlphaFoldDB" id="A0A4R6BIT1"/>
<evidence type="ECO:0000256" key="11">
    <source>
        <dbReference type="SAM" id="Phobius"/>
    </source>
</evidence>
<evidence type="ECO:0000256" key="9">
    <source>
        <dbReference type="ARBA" id="ARBA00023012"/>
    </source>
</evidence>
<dbReference type="InterPro" id="IPR036097">
    <property type="entry name" value="HisK_dim/P_sf"/>
</dbReference>
<dbReference type="Gene3D" id="3.30.565.10">
    <property type="entry name" value="Histidine kinase-like ATPase, C-terminal domain"/>
    <property type="match status" value="1"/>
</dbReference>
<dbReference type="PROSITE" id="PS50109">
    <property type="entry name" value="HIS_KIN"/>
    <property type="match status" value="1"/>
</dbReference>
<dbReference type="InterPro" id="IPR005467">
    <property type="entry name" value="His_kinase_dom"/>
</dbReference>
<evidence type="ECO:0000313" key="14">
    <source>
        <dbReference type="Proteomes" id="UP000295328"/>
    </source>
</evidence>
<dbReference type="SMART" id="SM00387">
    <property type="entry name" value="HATPase_c"/>
    <property type="match status" value="1"/>
</dbReference>
<dbReference type="Pfam" id="PF00512">
    <property type="entry name" value="HisKA"/>
    <property type="match status" value="1"/>
</dbReference>
<evidence type="ECO:0000259" key="12">
    <source>
        <dbReference type="PROSITE" id="PS50109"/>
    </source>
</evidence>
<keyword evidence="14" id="KW-1185">Reference proteome</keyword>
<keyword evidence="8" id="KW-0067">ATP-binding</keyword>
<feature type="transmembrane region" description="Helical" evidence="11">
    <location>
        <begin position="159"/>
        <end position="178"/>
    </location>
</feature>
<name>A0A4R6BIT1_9STAP</name>
<dbReference type="GO" id="GO:0005524">
    <property type="term" value="F:ATP binding"/>
    <property type="evidence" value="ECO:0007669"/>
    <property type="project" value="UniProtKB-KW"/>
</dbReference>
<keyword evidence="7 13" id="KW-0418">Kinase</keyword>
<dbReference type="GO" id="GO:0030295">
    <property type="term" value="F:protein kinase activator activity"/>
    <property type="evidence" value="ECO:0007669"/>
    <property type="project" value="TreeGrafter"/>
</dbReference>
<dbReference type="EMBL" id="SCWE01000003">
    <property type="protein sequence ID" value="TDM01490.1"/>
    <property type="molecule type" value="Genomic_DNA"/>
</dbReference>
<dbReference type="Pfam" id="PF02518">
    <property type="entry name" value="HATPase_c"/>
    <property type="match status" value="1"/>
</dbReference>
<evidence type="ECO:0000313" key="13">
    <source>
        <dbReference type="EMBL" id="TDM01490.1"/>
    </source>
</evidence>
<evidence type="ECO:0000256" key="2">
    <source>
        <dbReference type="ARBA" id="ARBA00004651"/>
    </source>
</evidence>
<comment type="subcellular location">
    <subcellularLocation>
        <location evidence="2">Cell membrane</location>
        <topology evidence="2">Multi-pass membrane protein</topology>
    </subcellularLocation>
</comment>
<dbReference type="CDD" id="cd00082">
    <property type="entry name" value="HisKA"/>
    <property type="match status" value="1"/>
</dbReference>
<dbReference type="InterPro" id="IPR003594">
    <property type="entry name" value="HATPase_dom"/>
</dbReference>
<evidence type="ECO:0000256" key="4">
    <source>
        <dbReference type="ARBA" id="ARBA00022553"/>
    </source>
</evidence>
<dbReference type="GO" id="GO:0016020">
    <property type="term" value="C:membrane"/>
    <property type="evidence" value="ECO:0007669"/>
    <property type="project" value="UniProtKB-SubCell"/>
</dbReference>
<dbReference type="InterPro" id="IPR050351">
    <property type="entry name" value="BphY/WalK/GraS-like"/>
</dbReference>
<keyword evidence="5" id="KW-0808">Transferase</keyword>
<dbReference type="PRINTS" id="PR00344">
    <property type="entry name" value="BCTRLSENSOR"/>
</dbReference>
<keyword evidence="10 11" id="KW-0472">Membrane</keyword>
<accession>A0A4R6BIT1</accession>
<evidence type="ECO:0000256" key="8">
    <source>
        <dbReference type="ARBA" id="ARBA00022840"/>
    </source>
</evidence>
<evidence type="ECO:0000256" key="6">
    <source>
        <dbReference type="ARBA" id="ARBA00022741"/>
    </source>
</evidence>
<reference evidence="13 14" key="1">
    <citation type="submission" date="2019-01" db="EMBL/GenBank/DDBJ databases">
        <title>Draft genome sequences of the type strains of six Macrococcus species.</title>
        <authorList>
            <person name="Mazhar S."/>
            <person name="Altermann E."/>
            <person name="Hill C."/>
            <person name="Mcauliffe O."/>
        </authorList>
    </citation>
    <scope>NUCLEOTIDE SEQUENCE [LARGE SCALE GENOMIC DNA]</scope>
    <source>
        <strain evidence="13 14">CCM4809</strain>
    </source>
</reference>
<evidence type="ECO:0000256" key="3">
    <source>
        <dbReference type="ARBA" id="ARBA00012438"/>
    </source>
</evidence>
<dbReference type="RefSeq" id="WP_133430211.1">
    <property type="nucleotide sequence ID" value="NZ_BMCC01000001.1"/>
</dbReference>
<organism evidence="13 14">
    <name type="scientific">Macrococcus hajekii</name>
    <dbReference type="NCBI Taxonomy" id="198482"/>
    <lineage>
        <taxon>Bacteria</taxon>
        <taxon>Bacillati</taxon>
        <taxon>Bacillota</taxon>
        <taxon>Bacilli</taxon>
        <taxon>Bacillales</taxon>
        <taxon>Staphylococcaceae</taxon>
        <taxon>Macrococcus</taxon>
    </lineage>
</organism>
<sequence length="396" mass="45162">MTKELKKLFITFSAAIFLLLLSFSAIAYFSLASSIQYQQRLESSQKIKEEQQEHFIATADGLKLSLKESQSDEEEPVIYFITNEKNMIKSSNYGSAIIDEVYQQIKPNTKVNHQHLSLNNKHFTVAANEVRTAHEVYWIYTIHDSTEAYHGLKQLRVTLISLILIYVLLIGLLAYLFARRAIRPYEESIERERQFIQDATHELKTPLAVIYSATDIIKLFDSDRLSHESTDALSDLRTEIQDMNLLVTDLTQLSRRPVLESVNLSAIAEDAARKLSIHSRIKKDIKVNGDEQSLKRMIYILVDNARKYNHDSVKIALSLSSTEQMAELTVRDNGAGVAEEDLPFIFDRFYRSSGQQHIKGSGIGLSLLKNIVEAHSGQYEAYNDDGFVVKIKLPKR</sequence>
<keyword evidence="4" id="KW-0597">Phosphoprotein</keyword>
<dbReference type="InterPro" id="IPR036890">
    <property type="entry name" value="HATPase_C_sf"/>
</dbReference>
<keyword evidence="9" id="KW-0902">Two-component regulatory system</keyword>
<proteinExistence type="predicted"/>
<dbReference type="InterPro" id="IPR004358">
    <property type="entry name" value="Sig_transdc_His_kin-like_C"/>
</dbReference>
<keyword evidence="11" id="KW-1133">Transmembrane helix</keyword>
<feature type="domain" description="Histidine kinase" evidence="12">
    <location>
        <begin position="198"/>
        <end position="396"/>
    </location>
</feature>
<dbReference type="OrthoDB" id="9813151at2"/>
<dbReference type="GO" id="GO:0007234">
    <property type="term" value="P:osmosensory signaling via phosphorelay pathway"/>
    <property type="evidence" value="ECO:0007669"/>
    <property type="project" value="TreeGrafter"/>
</dbReference>
<dbReference type="Proteomes" id="UP000295328">
    <property type="component" value="Unassembled WGS sequence"/>
</dbReference>
<comment type="caution">
    <text evidence="13">The sequence shown here is derived from an EMBL/GenBank/DDBJ whole genome shotgun (WGS) entry which is preliminary data.</text>
</comment>
<dbReference type="PANTHER" id="PTHR42878:SF7">
    <property type="entry name" value="SENSOR HISTIDINE KINASE GLRK"/>
    <property type="match status" value="1"/>
</dbReference>
<comment type="catalytic activity">
    <reaction evidence="1">
        <text>ATP + protein L-histidine = ADP + protein N-phospho-L-histidine.</text>
        <dbReference type="EC" id="2.7.13.3"/>
    </reaction>
</comment>
<keyword evidence="6" id="KW-0547">Nucleotide-binding</keyword>
<keyword evidence="11" id="KW-0812">Transmembrane</keyword>
<dbReference type="GO" id="GO:0000156">
    <property type="term" value="F:phosphorelay response regulator activity"/>
    <property type="evidence" value="ECO:0007669"/>
    <property type="project" value="TreeGrafter"/>
</dbReference>
<protein>
    <recommendedName>
        <fullName evidence="3">histidine kinase</fullName>
        <ecNumber evidence="3">2.7.13.3</ecNumber>
    </recommendedName>
</protein>